<accession>A0AAW2JQE9</accession>
<dbReference type="AlphaFoldDB" id="A0AAW2JQE9"/>
<feature type="repeat" description="PPR" evidence="3">
    <location>
        <begin position="554"/>
        <end position="588"/>
    </location>
</feature>
<comment type="similarity">
    <text evidence="1">Belongs to the PPR family. P subfamily.</text>
</comment>
<name>A0AAW2JQE9_SESRA</name>
<feature type="repeat" description="PPR" evidence="3">
    <location>
        <begin position="519"/>
        <end position="553"/>
    </location>
</feature>
<evidence type="ECO:0000256" key="2">
    <source>
        <dbReference type="ARBA" id="ARBA00022737"/>
    </source>
</evidence>
<feature type="repeat" description="PPR" evidence="3">
    <location>
        <begin position="162"/>
        <end position="196"/>
    </location>
</feature>
<dbReference type="Pfam" id="PF13812">
    <property type="entry name" value="PPR_3"/>
    <property type="match status" value="1"/>
</dbReference>
<evidence type="ECO:0000313" key="4">
    <source>
        <dbReference type="EMBL" id="KAL0296809.1"/>
    </source>
</evidence>
<dbReference type="PANTHER" id="PTHR47941">
    <property type="entry name" value="PENTATRICOPEPTIDE REPEAT-CONTAINING PROTEIN 3, MITOCHONDRIAL"/>
    <property type="match status" value="1"/>
</dbReference>
<feature type="repeat" description="PPR" evidence="3">
    <location>
        <begin position="449"/>
        <end position="483"/>
    </location>
</feature>
<dbReference type="InterPro" id="IPR002885">
    <property type="entry name" value="PPR_rpt"/>
</dbReference>
<evidence type="ECO:0008006" key="5">
    <source>
        <dbReference type="Google" id="ProtNLM"/>
    </source>
</evidence>
<feature type="repeat" description="PPR" evidence="3">
    <location>
        <begin position="334"/>
        <end position="368"/>
    </location>
</feature>
<organism evidence="4">
    <name type="scientific">Sesamum radiatum</name>
    <name type="common">Black benniseed</name>
    <dbReference type="NCBI Taxonomy" id="300843"/>
    <lineage>
        <taxon>Eukaryota</taxon>
        <taxon>Viridiplantae</taxon>
        <taxon>Streptophyta</taxon>
        <taxon>Embryophyta</taxon>
        <taxon>Tracheophyta</taxon>
        <taxon>Spermatophyta</taxon>
        <taxon>Magnoliopsida</taxon>
        <taxon>eudicotyledons</taxon>
        <taxon>Gunneridae</taxon>
        <taxon>Pentapetalae</taxon>
        <taxon>asterids</taxon>
        <taxon>lamiids</taxon>
        <taxon>Lamiales</taxon>
        <taxon>Pedaliaceae</taxon>
        <taxon>Sesamum</taxon>
    </lineage>
</organism>
<feature type="repeat" description="PPR" evidence="3">
    <location>
        <begin position="299"/>
        <end position="333"/>
    </location>
</feature>
<gene>
    <name evidence="4" type="ORF">Sradi_6733000</name>
</gene>
<dbReference type="NCBIfam" id="TIGR00756">
    <property type="entry name" value="PPR"/>
    <property type="match status" value="7"/>
</dbReference>
<feature type="repeat" description="PPR" evidence="3">
    <location>
        <begin position="229"/>
        <end position="263"/>
    </location>
</feature>
<dbReference type="Pfam" id="PF13041">
    <property type="entry name" value="PPR_2"/>
    <property type="match status" value="4"/>
</dbReference>
<feature type="repeat" description="PPR" evidence="3">
    <location>
        <begin position="369"/>
        <end position="403"/>
    </location>
</feature>
<reference evidence="4" key="1">
    <citation type="submission" date="2020-06" db="EMBL/GenBank/DDBJ databases">
        <authorList>
            <person name="Li T."/>
            <person name="Hu X."/>
            <person name="Zhang T."/>
            <person name="Song X."/>
            <person name="Zhang H."/>
            <person name="Dai N."/>
            <person name="Sheng W."/>
            <person name="Hou X."/>
            <person name="Wei L."/>
        </authorList>
    </citation>
    <scope>NUCLEOTIDE SEQUENCE</scope>
    <source>
        <strain evidence="4">G02</strain>
        <tissue evidence="4">Leaf</tissue>
    </source>
</reference>
<reference evidence="4" key="2">
    <citation type="journal article" date="2024" name="Plant">
        <title>Genomic evolution and insights into agronomic trait innovations of Sesamum species.</title>
        <authorList>
            <person name="Miao H."/>
            <person name="Wang L."/>
            <person name="Qu L."/>
            <person name="Liu H."/>
            <person name="Sun Y."/>
            <person name="Le M."/>
            <person name="Wang Q."/>
            <person name="Wei S."/>
            <person name="Zheng Y."/>
            <person name="Lin W."/>
            <person name="Duan Y."/>
            <person name="Cao H."/>
            <person name="Xiong S."/>
            <person name="Wang X."/>
            <person name="Wei L."/>
            <person name="Li C."/>
            <person name="Ma Q."/>
            <person name="Ju M."/>
            <person name="Zhao R."/>
            <person name="Li G."/>
            <person name="Mu C."/>
            <person name="Tian Q."/>
            <person name="Mei H."/>
            <person name="Zhang T."/>
            <person name="Gao T."/>
            <person name="Zhang H."/>
        </authorList>
    </citation>
    <scope>NUCLEOTIDE SEQUENCE</scope>
    <source>
        <strain evidence="4">G02</strain>
    </source>
</reference>
<feature type="repeat" description="PPR" evidence="3">
    <location>
        <begin position="484"/>
        <end position="518"/>
    </location>
</feature>
<evidence type="ECO:0000256" key="1">
    <source>
        <dbReference type="ARBA" id="ARBA00007626"/>
    </source>
</evidence>
<keyword evidence="2" id="KW-0677">Repeat</keyword>
<dbReference type="InterPro" id="IPR011990">
    <property type="entry name" value="TPR-like_helical_dom_sf"/>
</dbReference>
<dbReference type="Pfam" id="PF01535">
    <property type="entry name" value="PPR"/>
    <property type="match status" value="1"/>
</dbReference>
<sequence>MFRPPTVRHRLVTPLFFAKSSTFASTSVCAVADFPQSDTVSQILGHFNSFPLPYSPKLLFSSLRKNIWFKNEVLKLRPSEIDTIIEKLDPENAIGFFFLLQNQFGVKHTRNLQFVIAHILAEKKRFRALRCHLQRVLQDEGCGSAPSFCELLFKSFKGWDSNHVVWDMLAFVYCRAGMVHDALLVLSNMKDLYIRPSIMTYNSLLHNLRHTDIMWDVYSDIEANGICPTEYTNSIFLDGLCRQSLIHEAIAFLREIEEKQAEPCVVWFNTLMSGFCRMGFVDIAKSFFCMMFKYGLIPDAYSYNTLIHGLCISGSLEEALDFTNDMVKQGLEPDEVTYNILAKGFRLLGMMDGTWEVTERMLHREPNPDLLTYTILICGHCQTGNVEEGFRLREEMLSKGFQLNVISYRVLLGSLCKSGRINEALSLLSEVGEAEELYKQLLGKGIAPTIITFNSLINGSCKAGKLADARKWLDGIKMHNLVPSVVTYTTLMNAFCEAGNLEATVELLEEMEASGLEPNQVTYSVVMKGLCKQGKLEESVAVLKGMLAKGLSPDQASYNALIQCFCEARDLNRAFQLHDEMIKLNIHPNHGTYTILIHGQFPGLCRYQADRFLSHYSFLPLMPYQVQDLQVHDIAAAQSSISEPQNCNTSNMYDDHASLLM</sequence>
<dbReference type="EMBL" id="JACGWJ010000032">
    <property type="protein sequence ID" value="KAL0296809.1"/>
    <property type="molecule type" value="Genomic_DNA"/>
</dbReference>
<dbReference type="SUPFAM" id="SSF48452">
    <property type="entry name" value="TPR-like"/>
    <property type="match status" value="1"/>
</dbReference>
<dbReference type="Pfam" id="PF12854">
    <property type="entry name" value="PPR_1"/>
    <property type="match status" value="2"/>
</dbReference>
<feature type="repeat" description="PPR" evidence="3">
    <location>
        <begin position="264"/>
        <end position="298"/>
    </location>
</feature>
<dbReference type="PROSITE" id="PS51375">
    <property type="entry name" value="PPR"/>
    <property type="match status" value="11"/>
</dbReference>
<comment type="caution">
    <text evidence="4">The sequence shown here is derived from an EMBL/GenBank/DDBJ whole genome shotgun (WGS) entry which is preliminary data.</text>
</comment>
<dbReference type="Gene3D" id="1.25.40.10">
    <property type="entry name" value="Tetratricopeptide repeat domain"/>
    <property type="match status" value="5"/>
</dbReference>
<proteinExistence type="inferred from homology"/>
<protein>
    <recommendedName>
        <fullName evidence="5">Pentatricopeptide repeat-containing protein</fullName>
    </recommendedName>
</protein>
<feature type="repeat" description="PPR" evidence="3">
    <location>
        <begin position="404"/>
        <end position="434"/>
    </location>
</feature>
<evidence type="ECO:0000256" key="3">
    <source>
        <dbReference type="PROSITE-ProRule" id="PRU00708"/>
    </source>
</evidence>